<reference evidence="7 8" key="1">
    <citation type="submission" date="2016-11" db="EMBL/GenBank/DDBJ databases">
        <title>Paenibacillus species isolates.</title>
        <authorList>
            <person name="Beno S.M."/>
        </authorList>
    </citation>
    <scope>NUCLEOTIDE SEQUENCE [LARGE SCALE GENOMIC DNA]</scope>
    <source>
        <strain evidence="7 8">FSL R5-0378</strain>
    </source>
</reference>
<dbReference type="GO" id="GO:0042910">
    <property type="term" value="F:xenobiotic transmembrane transporter activity"/>
    <property type="evidence" value="ECO:0007669"/>
    <property type="project" value="InterPro"/>
</dbReference>
<dbReference type="STRING" id="297318.BK138_32550"/>
<evidence type="ECO:0000313" key="8">
    <source>
        <dbReference type="Proteomes" id="UP000187172"/>
    </source>
</evidence>
<comment type="similarity">
    <text evidence="2">Belongs to the multi antimicrobial extrusion (MATE) (TC 2.A.66.1) family.</text>
</comment>
<dbReference type="GO" id="GO:0005886">
    <property type="term" value="C:plasma membrane"/>
    <property type="evidence" value="ECO:0007669"/>
    <property type="project" value="TreeGrafter"/>
</dbReference>
<dbReference type="EMBL" id="MRTP01000019">
    <property type="protein sequence ID" value="OMF46951.1"/>
    <property type="molecule type" value="Genomic_DNA"/>
</dbReference>
<dbReference type="AlphaFoldDB" id="A0A1R1E579"/>
<sequence>MLTTGIAVIFMSLIGVLLFIFSPLAATWFTGQVDIIDMVTTALEIDAFAQPFLAVVLVLTGALHGAGDTKSPMYSTTIGMWLFRVVGVYVYIEEWVLQEYGFGRLLIF</sequence>
<comment type="caution">
    <text evidence="7">The sequence shown here is derived from an EMBL/GenBank/DDBJ whole genome shotgun (WGS) entry which is preliminary data.</text>
</comment>
<dbReference type="InterPro" id="IPR050222">
    <property type="entry name" value="MATE_MdtK"/>
</dbReference>
<evidence type="ECO:0000256" key="2">
    <source>
        <dbReference type="ARBA" id="ARBA00010199"/>
    </source>
</evidence>
<evidence type="ECO:0000256" key="5">
    <source>
        <dbReference type="ARBA" id="ARBA00031636"/>
    </source>
</evidence>
<dbReference type="PANTHER" id="PTHR43298">
    <property type="entry name" value="MULTIDRUG RESISTANCE PROTEIN NORM-RELATED"/>
    <property type="match status" value="1"/>
</dbReference>
<evidence type="ECO:0000256" key="1">
    <source>
        <dbReference type="ARBA" id="ARBA00003408"/>
    </source>
</evidence>
<name>A0A1R1E579_9BACL</name>
<evidence type="ECO:0000256" key="3">
    <source>
        <dbReference type="ARBA" id="ARBA00020268"/>
    </source>
</evidence>
<accession>A0A1R1E579</accession>
<evidence type="ECO:0000313" key="7">
    <source>
        <dbReference type="EMBL" id="OMF46951.1"/>
    </source>
</evidence>
<dbReference type="PANTHER" id="PTHR43298:SF2">
    <property type="entry name" value="FMN_FAD EXPORTER YEEO-RELATED"/>
    <property type="match status" value="1"/>
</dbReference>
<evidence type="ECO:0000256" key="4">
    <source>
        <dbReference type="ARBA" id="ARBA00022448"/>
    </source>
</evidence>
<keyword evidence="4" id="KW-0813">Transport</keyword>
<keyword evidence="6" id="KW-1133">Transmembrane helix</keyword>
<gene>
    <name evidence="7" type="ORF">BK138_32550</name>
</gene>
<keyword evidence="6" id="KW-0472">Membrane</keyword>
<comment type="function">
    <text evidence="1">Multidrug efflux pump.</text>
</comment>
<keyword evidence="8" id="KW-1185">Reference proteome</keyword>
<feature type="transmembrane region" description="Helical" evidence="6">
    <location>
        <begin position="48"/>
        <end position="66"/>
    </location>
</feature>
<proteinExistence type="inferred from homology"/>
<dbReference type="InterPro" id="IPR002528">
    <property type="entry name" value="MATE_fam"/>
</dbReference>
<organism evidence="7 8">
    <name type="scientific">Paenibacillus rhizosphaerae</name>
    <dbReference type="NCBI Taxonomy" id="297318"/>
    <lineage>
        <taxon>Bacteria</taxon>
        <taxon>Bacillati</taxon>
        <taxon>Bacillota</taxon>
        <taxon>Bacilli</taxon>
        <taxon>Bacillales</taxon>
        <taxon>Paenibacillaceae</taxon>
        <taxon>Paenibacillus</taxon>
    </lineage>
</organism>
<evidence type="ECO:0000256" key="6">
    <source>
        <dbReference type="SAM" id="Phobius"/>
    </source>
</evidence>
<dbReference type="Proteomes" id="UP000187172">
    <property type="component" value="Unassembled WGS sequence"/>
</dbReference>
<dbReference type="Pfam" id="PF01554">
    <property type="entry name" value="MatE"/>
    <property type="match status" value="1"/>
</dbReference>
<keyword evidence="6" id="KW-0812">Transmembrane</keyword>
<protein>
    <recommendedName>
        <fullName evidence="3">Probable multidrug resistance protein NorM</fullName>
    </recommendedName>
    <alternativeName>
        <fullName evidence="5">Multidrug-efflux transporter</fullName>
    </alternativeName>
</protein>
<dbReference type="GO" id="GO:0015297">
    <property type="term" value="F:antiporter activity"/>
    <property type="evidence" value="ECO:0007669"/>
    <property type="project" value="InterPro"/>
</dbReference>
<feature type="transmembrane region" description="Helical" evidence="6">
    <location>
        <begin position="7"/>
        <end position="28"/>
    </location>
</feature>